<keyword evidence="1" id="KW-0805">Transcription regulation</keyword>
<name>A0ABT6B1N8_9BURK</name>
<evidence type="ECO:0000256" key="2">
    <source>
        <dbReference type="ARBA" id="ARBA00023125"/>
    </source>
</evidence>
<dbReference type="InterPro" id="IPR014710">
    <property type="entry name" value="RmlC-like_jellyroll"/>
</dbReference>
<evidence type="ECO:0000259" key="5">
    <source>
        <dbReference type="PROSITE" id="PS01124"/>
    </source>
</evidence>
<organism evidence="6 7">
    <name type="scientific">Cupriavidus basilensis</name>
    <dbReference type="NCBI Taxonomy" id="68895"/>
    <lineage>
        <taxon>Bacteria</taxon>
        <taxon>Pseudomonadati</taxon>
        <taxon>Pseudomonadota</taxon>
        <taxon>Betaproteobacteria</taxon>
        <taxon>Burkholderiales</taxon>
        <taxon>Burkholderiaceae</taxon>
        <taxon>Cupriavidus</taxon>
    </lineage>
</organism>
<dbReference type="SMART" id="SM00342">
    <property type="entry name" value="HTH_ARAC"/>
    <property type="match status" value="1"/>
</dbReference>
<dbReference type="Pfam" id="PF02311">
    <property type="entry name" value="AraC_binding"/>
    <property type="match status" value="1"/>
</dbReference>
<evidence type="ECO:0000256" key="1">
    <source>
        <dbReference type="ARBA" id="ARBA00023015"/>
    </source>
</evidence>
<dbReference type="Gene3D" id="2.60.120.10">
    <property type="entry name" value="Jelly Rolls"/>
    <property type="match status" value="1"/>
</dbReference>
<proteinExistence type="predicted"/>
<dbReference type="SUPFAM" id="SSF46689">
    <property type="entry name" value="Homeodomain-like"/>
    <property type="match status" value="1"/>
</dbReference>
<evidence type="ECO:0000256" key="4">
    <source>
        <dbReference type="ARBA" id="ARBA00023163"/>
    </source>
</evidence>
<comment type="caution">
    <text evidence="6">The sequence shown here is derived from an EMBL/GenBank/DDBJ whole genome shotgun (WGS) entry which is preliminary data.</text>
</comment>
<sequence>MARVIPNYSLYGDQALPGWQLTFDFEWIPQRSRPYNWDIRPHTHDAFLQILCLRNGSAEVLLEQGRVQAQAPCVLLIPAQTVHGFRFSTDVDGPVVTAAQRLLESMATVVMPELLQTIRTPAVISLAGMERELESLMPLFLALERESRGQAIGRVAAGVSLLTALLVQIARLRHIEQSAPMSANSRKAAKIEKFRALVDEHFRQHLPMQAYASQLGITPGQLTRLCREVLGMSSLDVINARLIHEAQRDLVYTRNSIKQLGHTLGFADEAYFGRFFRKHTGLAPREFRARALEAMLSPDAAGMQKFTPPTL</sequence>
<keyword evidence="2" id="KW-0238">DNA-binding</keyword>
<protein>
    <submittedName>
        <fullName evidence="6">Helix-turn-helix domain-containing protein</fullName>
    </submittedName>
</protein>
<dbReference type="RefSeq" id="WP_276268666.1">
    <property type="nucleotide sequence ID" value="NZ_JARJLM010000628.1"/>
</dbReference>
<dbReference type="Pfam" id="PF12833">
    <property type="entry name" value="HTH_18"/>
    <property type="match status" value="1"/>
</dbReference>
<dbReference type="InterPro" id="IPR011051">
    <property type="entry name" value="RmlC_Cupin_sf"/>
</dbReference>
<evidence type="ECO:0000313" key="6">
    <source>
        <dbReference type="EMBL" id="MDF3838800.1"/>
    </source>
</evidence>
<dbReference type="PANTHER" id="PTHR43280:SF32">
    <property type="entry name" value="TRANSCRIPTIONAL REGULATORY PROTEIN"/>
    <property type="match status" value="1"/>
</dbReference>
<dbReference type="PRINTS" id="PR00032">
    <property type="entry name" value="HTHARAC"/>
</dbReference>
<dbReference type="PROSITE" id="PS01124">
    <property type="entry name" value="HTH_ARAC_FAMILY_2"/>
    <property type="match status" value="1"/>
</dbReference>
<accession>A0ABT6B1N8</accession>
<evidence type="ECO:0000313" key="7">
    <source>
        <dbReference type="Proteomes" id="UP001216674"/>
    </source>
</evidence>
<keyword evidence="4" id="KW-0804">Transcription</keyword>
<dbReference type="InterPro" id="IPR020449">
    <property type="entry name" value="Tscrpt_reg_AraC-type_HTH"/>
</dbReference>
<dbReference type="Gene3D" id="1.10.10.60">
    <property type="entry name" value="Homeodomain-like"/>
    <property type="match status" value="1"/>
</dbReference>
<dbReference type="InterPro" id="IPR009057">
    <property type="entry name" value="Homeodomain-like_sf"/>
</dbReference>
<keyword evidence="3" id="KW-0010">Activator</keyword>
<gene>
    <name evidence="6" type="ORF">P3W85_38585</name>
</gene>
<dbReference type="InterPro" id="IPR047264">
    <property type="entry name" value="Cupin_HpaA-like_N"/>
</dbReference>
<dbReference type="InterPro" id="IPR003313">
    <property type="entry name" value="AraC-bd"/>
</dbReference>
<dbReference type="PANTHER" id="PTHR43280">
    <property type="entry name" value="ARAC-FAMILY TRANSCRIPTIONAL REGULATOR"/>
    <property type="match status" value="1"/>
</dbReference>
<feature type="domain" description="HTH araC/xylS-type" evidence="5">
    <location>
        <begin position="192"/>
        <end position="290"/>
    </location>
</feature>
<dbReference type="InterPro" id="IPR018060">
    <property type="entry name" value="HTH_AraC"/>
</dbReference>
<dbReference type="EMBL" id="JARJLM010000628">
    <property type="protein sequence ID" value="MDF3838800.1"/>
    <property type="molecule type" value="Genomic_DNA"/>
</dbReference>
<dbReference type="CDD" id="cd06999">
    <property type="entry name" value="cupin_HpaA-like_N"/>
    <property type="match status" value="1"/>
</dbReference>
<keyword evidence="7" id="KW-1185">Reference proteome</keyword>
<dbReference type="Proteomes" id="UP001216674">
    <property type="component" value="Unassembled WGS sequence"/>
</dbReference>
<dbReference type="SUPFAM" id="SSF51182">
    <property type="entry name" value="RmlC-like cupins"/>
    <property type="match status" value="1"/>
</dbReference>
<evidence type="ECO:0000256" key="3">
    <source>
        <dbReference type="ARBA" id="ARBA00023159"/>
    </source>
</evidence>
<reference evidence="6 7" key="1">
    <citation type="submission" date="2023-03" db="EMBL/GenBank/DDBJ databases">
        <title>Draft assemblies of triclosan tolerant bacteria isolated from returned activated sludge.</title>
        <authorList>
            <person name="Van Hamelsveld S."/>
        </authorList>
    </citation>
    <scope>NUCLEOTIDE SEQUENCE [LARGE SCALE GENOMIC DNA]</scope>
    <source>
        <strain evidence="6 7">GW210010_S58</strain>
    </source>
</reference>